<accession>A0ABW4EDY2</accession>
<reference evidence="3" key="1">
    <citation type="journal article" date="2019" name="Int. J. Syst. Evol. Microbiol.">
        <title>The Global Catalogue of Microorganisms (GCM) 10K type strain sequencing project: providing services to taxonomists for standard genome sequencing and annotation.</title>
        <authorList>
            <consortium name="The Broad Institute Genomics Platform"/>
            <consortium name="The Broad Institute Genome Sequencing Center for Infectious Disease"/>
            <person name="Wu L."/>
            <person name="Ma J."/>
        </authorList>
    </citation>
    <scope>NUCLEOTIDE SEQUENCE [LARGE SCALE GENOMIC DNA]</scope>
    <source>
        <strain evidence="3">CGMCC 1.12477</strain>
    </source>
</reference>
<comment type="caution">
    <text evidence="2">The sequence shown here is derived from an EMBL/GenBank/DDBJ whole genome shotgun (WGS) entry which is preliminary data.</text>
</comment>
<feature type="compositionally biased region" description="Low complexity" evidence="1">
    <location>
        <begin position="97"/>
        <end position="135"/>
    </location>
</feature>
<dbReference type="EMBL" id="JBHUDD010000027">
    <property type="protein sequence ID" value="MFD1508328.1"/>
    <property type="molecule type" value="Genomic_DNA"/>
</dbReference>
<dbReference type="PROSITE" id="PS51257">
    <property type="entry name" value="PROKAR_LIPOPROTEIN"/>
    <property type="match status" value="1"/>
</dbReference>
<feature type="compositionally biased region" description="Acidic residues" evidence="1">
    <location>
        <begin position="521"/>
        <end position="535"/>
    </location>
</feature>
<feature type="compositionally biased region" description="Acidic residues" evidence="1">
    <location>
        <begin position="440"/>
        <end position="449"/>
    </location>
</feature>
<feature type="compositionally biased region" description="Acidic residues" evidence="1">
    <location>
        <begin position="407"/>
        <end position="416"/>
    </location>
</feature>
<feature type="compositionally biased region" description="Basic and acidic residues" evidence="1">
    <location>
        <begin position="300"/>
        <end position="311"/>
    </location>
</feature>
<evidence type="ECO:0000313" key="3">
    <source>
        <dbReference type="Proteomes" id="UP001597186"/>
    </source>
</evidence>
<organism evidence="2 3">
    <name type="scientific">Lacimonas salitolerans</name>
    <dbReference type="NCBI Taxonomy" id="1323750"/>
    <lineage>
        <taxon>Bacteria</taxon>
        <taxon>Pseudomonadati</taxon>
        <taxon>Pseudomonadota</taxon>
        <taxon>Alphaproteobacteria</taxon>
        <taxon>Rhodobacterales</taxon>
        <taxon>Paracoccaceae</taxon>
        <taxon>Lacimonas</taxon>
    </lineage>
</organism>
<proteinExistence type="predicted"/>
<sequence length="806" mass="87200">MVNTSKILTVSYGTFSCTLEGFDDSFETMKAIAEYFRDLAADDRYFGAEPPVPDAEMLARIAEREIARRVEAREEKGGIVLRAAQPEETYSLTAPMPAAKAKPADQAQPEPVAKTEPAATPEPTATSEPQPTPAEDLQDSRQAPADAIADAHAQETPSAAESQDVAAARPDAPTMDQPEQALSEDVVSDEVATEDVVTEDVIAEDVAAEDMPVRRAVGEDSTIAAKLQRIRAVVSRNTAVPAEYSEDEHADIFAEPETVTPDAVLTEEAKADAAAEMAVEDVTGDDVAGDDDLTLADILAEVRIDPPKDTDTAEASVTEDAQDDAGDGIPQEDIAEVDVTGAEAAEYEDEYEDNTFALDPQESAPQPPETLTAQDSPEPETEDENAASQPEQTVLITPAPATQDASQDLEDDDDDVAAILDRLAGLSPDTAEDTPAATTVEEERDELDDILAGLADQPDERPDQANHAAPETTQDPTQPSLRARVVKMKRTDFEAAIAQGHLEETDEEDDWHALDDSALSPEEEADLQAELAEVEAELHREDDTLPEDDSEEVDSIFAEAQDDTPYPADRRRALDQLDEAASERDMTRLMAKTISEMDEPESASRRNAIAHLRAAVAATRADKEAGVTERPDTISDAFRDDLASVVRPRRPRAEGTQTARPVEQSRAAPLKLVAEQRIDAPVAPPAPVRPRRVSMAEIQQEPRQAAATTEPGSSFAEYVEEKGAHDLPEILEAAASFLSFVEGRDQFTRPQLMTRARSVVGEDFSREDGLRSFGQLLRQGKIQKLKGGRFTVSDQIGFQPSARRAG</sequence>
<feature type="compositionally biased region" description="Polar residues" evidence="1">
    <location>
        <begin position="386"/>
        <end position="395"/>
    </location>
</feature>
<feature type="compositionally biased region" description="Acidic residues" evidence="1">
    <location>
        <begin position="544"/>
        <end position="554"/>
    </location>
</feature>
<feature type="compositionally biased region" description="Polar residues" evidence="1">
    <location>
        <begin position="471"/>
        <end position="480"/>
    </location>
</feature>
<dbReference type="Proteomes" id="UP001597186">
    <property type="component" value="Unassembled WGS sequence"/>
</dbReference>
<protein>
    <submittedName>
        <fullName evidence="2">Chemotaxis protein CheA</fullName>
    </submittedName>
</protein>
<keyword evidence="3" id="KW-1185">Reference proteome</keyword>
<feature type="region of interest" description="Disordered" evidence="1">
    <location>
        <begin position="618"/>
        <end position="712"/>
    </location>
</feature>
<feature type="compositionally biased region" description="Basic and acidic residues" evidence="1">
    <location>
        <begin position="620"/>
        <end position="642"/>
    </location>
</feature>
<gene>
    <name evidence="2" type="ORF">ACFTOW_02795</name>
</gene>
<feature type="region of interest" description="Disordered" evidence="1">
    <location>
        <begin position="300"/>
        <end position="481"/>
    </location>
</feature>
<feature type="region of interest" description="Disordered" evidence="1">
    <location>
        <begin position="498"/>
        <end position="568"/>
    </location>
</feature>
<name>A0ABW4EDY2_9RHOB</name>
<feature type="region of interest" description="Disordered" evidence="1">
    <location>
        <begin position="97"/>
        <end position="192"/>
    </location>
</feature>
<evidence type="ECO:0000313" key="2">
    <source>
        <dbReference type="EMBL" id="MFD1508328.1"/>
    </source>
</evidence>
<dbReference type="RefSeq" id="WP_379912842.1">
    <property type="nucleotide sequence ID" value="NZ_JBHUDD010000027.1"/>
</dbReference>
<evidence type="ECO:0000256" key="1">
    <source>
        <dbReference type="SAM" id="MobiDB-lite"/>
    </source>
</evidence>